<dbReference type="SUPFAM" id="SSF53335">
    <property type="entry name" value="S-adenosyl-L-methionine-dependent methyltransferases"/>
    <property type="match status" value="1"/>
</dbReference>
<feature type="domain" description="MRNA cap 0 methyltransferase" evidence="7">
    <location>
        <begin position="854"/>
        <end position="1182"/>
    </location>
</feature>
<feature type="region of interest" description="Disordered" evidence="6">
    <location>
        <begin position="1"/>
        <end position="59"/>
    </location>
</feature>
<keyword evidence="2" id="KW-0489">Methyltransferase</keyword>
<keyword evidence="5" id="KW-0694">RNA-binding</keyword>
<keyword evidence="3" id="KW-0808">Transferase</keyword>
<evidence type="ECO:0000259" key="7">
    <source>
        <dbReference type="PROSITE" id="PS51562"/>
    </source>
</evidence>
<dbReference type="Gene3D" id="3.40.50.150">
    <property type="entry name" value="Vaccinia Virus protein VP39"/>
    <property type="match status" value="1"/>
</dbReference>
<dbReference type="EC" id="2.1.1.56" evidence="1"/>
<organism evidence="8">
    <name type="scientific">viral metagenome</name>
    <dbReference type="NCBI Taxonomy" id="1070528"/>
    <lineage>
        <taxon>unclassified sequences</taxon>
        <taxon>metagenomes</taxon>
        <taxon>organismal metagenomes</taxon>
    </lineage>
</organism>
<dbReference type="PANTHER" id="PTHR12189">
    <property type="entry name" value="MRNA GUANINE-7- METHYLTRANSFERASE"/>
    <property type="match status" value="1"/>
</dbReference>
<feature type="compositionally biased region" description="Basic and acidic residues" evidence="6">
    <location>
        <begin position="19"/>
        <end position="59"/>
    </location>
</feature>
<proteinExistence type="predicted"/>
<evidence type="ECO:0000256" key="2">
    <source>
        <dbReference type="ARBA" id="ARBA00022603"/>
    </source>
</evidence>
<dbReference type="Pfam" id="PF01331">
    <property type="entry name" value="mRNA_cap_enzyme"/>
    <property type="match status" value="1"/>
</dbReference>
<sequence>MSTTMKLREPRTPSSSPPDSKKKVTESIAEEKQDPNEENVTESKAEEKGSPEDIIQTDKKKMRVATEEFHARLKQYLGIGIASYREDGKENEFEIRFGTNSFSGRPLSKIDYDNVVKQLLKHGFKTDLPNGSQYLRINYQDSLTDDRIMSNVRAEIVGSTMIQEYCRTNSIQTMINMPQYTFNKIQFTRKSLSRDEKGSWQKPIDMFDMGFRVSYQLEESFTTSAPFIKPVINTWGDRKKTFRLMNRVRFSHPDYPIFADISIVRSSKKYVRSSATGGGAFKRPSTNVQIPKYTIQEAGVFNAAETYEIELEIDNRRVGMGSNHATLESVMNALRQCIRIVLCGIQQCFYPISYTERDVVLNQYMRLVENNDKRHHKKINMGNKYEFSKSFVFIGPGSITLQREHILPKKEGSTMVSVLTNYTVTDKADGERKLLYINDEGRLYLIDNRFNVQFTGMKTDEKTIYNSLLDGELVKFDKHGHPLNLYAAFDIYFVNGKSFREKNFYPESSDDLPNNYRLLILQQFVTLLKPSSIVGEKPIQKWQEMKDKKGNPMWGNYKSGEITKIRPKMEYSCKLVVQCKRFEVVSDSKTIFECCSNIMKDITDGLLPYHTDGLIFTPTNAGVGGDAPGVAGPLSSATWEHSMKWKPADQNTVDFLVTVKTDKTGKEEVTHVYQDGINTGSATCIDQYKTLELMCGFNAKTDGYMNPYQDVLDNRIPSNTDRNQSNTDYHAALFRPTDPYDANAYITKVKLHDDGTSQYMVSEEGDYFESFNIVEFRYDKSRPNDSRWVPLRLRTDKTQQLKNGDKQFGNAFRVANSNWKSIHYPVTEEMITTGEGIPDIVEEGVYYKGNQENNTQGLRDFHNLYVKKSLILGVSRRGDTLIDYAVGMAGDLPKWVSSRLGFVFGIDVSHSNIHNNKRGACARFLNVKRDNPTIPDCLFTVGNSSLNIRSLKAFPGDTHSKDKMVANAVFGKGPKDATVIGKGTVAQYGKGEPGFQISSCQFALHYFFENKVTLHGFLRNLAECTRDQGYFIGTCYDGKTIFKSLSKKKEGESILFSVDDTRICEIVKKYGDTGFPVDDTSLGYKIDVYQESINQYVPEFLVCFDYFVEMMDNYGFKLVTKDESRQLGLPNPTGLFGELYDAMQNEIKSNPRMKSQYKDAFHMTSAERTISFMNRYFVFRKVMTVDAAKKERLFLQHVSLERPTPEMAELEAAFDTEARKTPAVRGEIRRTKIRAKLRKPPSEIFSIETHDTHTPLVIVPDIADLSDPEENEEKEKDL</sequence>
<dbReference type="GO" id="GO:0004482">
    <property type="term" value="F:mRNA 5'-cap (guanine-N7-)-methyltransferase activity"/>
    <property type="evidence" value="ECO:0007669"/>
    <property type="project" value="UniProtKB-EC"/>
</dbReference>
<dbReference type="Gene3D" id="2.40.50.140">
    <property type="entry name" value="Nucleic acid-binding proteins"/>
    <property type="match status" value="1"/>
</dbReference>
<feature type="compositionally biased region" description="Basic and acidic residues" evidence="6">
    <location>
        <begin position="1"/>
        <end position="11"/>
    </location>
</feature>
<protein>
    <recommendedName>
        <fullName evidence="1">mRNA (guanine-N(7))-methyltransferase</fullName>
        <ecNumber evidence="1">2.1.1.56</ecNumber>
    </recommendedName>
</protein>
<dbReference type="InterPro" id="IPR004971">
    <property type="entry name" value="mRNA_G-N7_MeTrfase_dom"/>
</dbReference>
<dbReference type="AlphaFoldDB" id="A0A6C0DX40"/>
<dbReference type="GO" id="GO:0005524">
    <property type="term" value="F:ATP binding"/>
    <property type="evidence" value="ECO:0007669"/>
    <property type="project" value="InterPro"/>
</dbReference>
<keyword evidence="4" id="KW-0949">S-adenosyl-L-methionine</keyword>
<dbReference type="InterPro" id="IPR029063">
    <property type="entry name" value="SAM-dependent_MTases_sf"/>
</dbReference>
<dbReference type="InterPro" id="IPR039753">
    <property type="entry name" value="RG7MT1"/>
</dbReference>
<dbReference type="InterPro" id="IPR012340">
    <property type="entry name" value="NA-bd_OB-fold"/>
</dbReference>
<dbReference type="Gene3D" id="3.30.470.30">
    <property type="entry name" value="DNA ligase/mRNA capping enzyme"/>
    <property type="match status" value="1"/>
</dbReference>
<evidence type="ECO:0000313" key="8">
    <source>
        <dbReference type="EMBL" id="QHT21274.1"/>
    </source>
</evidence>
<dbReference type="EMBL" id="MN739688">
    <property type="protein sequence ID" value="QHT21274.1"/>
    <property type="molecule type" value="Genomic_DNA"/>
</dbReference>
<dbReference type="Pfam" id="PF03291">
    <property type="entry name" value="mRNA_G-N7_MeTrfase"/>
    <property type="match status" value="1"/>
</dbReference>
<dbReference type="InterPro" id="IPR001339">
    <property type="entry name" value="mRNA_cap_enzyme_adenylation"/>
</dbReference>
<evidence type="ECO:0000256" key="3">
    <source>
        <dbReference type="ARBA" id="ARBA00022679"/>
    </source>
</evidence>
<accession>A0A6C0DX40</accession>
<name>A0A6C0DX40_9ZZZZ</name>
<evidence type="ECO:0000256" key="4">
    <source>
        <dbReference type="ARBA" id="ARBA00022691"/>
    </source>
</evidence>
<dbReference type="GO" id="GO:0004484">
    <property type="term" value="F:mRNA guanylyltransferase activity"/>
    <property type="evidence" value="ECO:0007669"/>
    <property type="project" value="InterPro"/>
</dbReference>
<evidence type="ECO:0000256" key="6">
    <source>
        <dbReference type="SAM" id="MobiDB-lite"/>
    </source>
</evidence>
<dbReference type="GO" id="GO:0005634">
    <property type="term" value="C:nucleus"/>
    <property type="evidence" value="ECO:0007669"/>
    <property type="project" value="TreeGrafter"/>
</dbReference>
<dbReference type="GO" id="GO:0003723">
    <property type="term" value="F:RNA binding"/>
    <property type="evidence" value="ECO:0007669"/>
    <property type="project" value="UniProtKB-KW"/>
</dbReference>
<evidence type="ECO:0000256" key="5">
    <source>
        <dbReference type="ARBA" id="ARBA00022884"/>
    </source>
</evidence>
<evidence type="ECO:0000256" key="1">
    <source>
        <dbReference type="ARBA" id="ARBA00011926"/>
    </source>
</evidence>
<dbReference type="PANTHER" id="PTHR12189:SF2">
    <property type="entry name" value="MRNA CAP GUANINE-N7 METHYLTRANSFERASE"/>
    <property type="match status" value="1"/>
</dbReference>
<reference evidence="8" key="1">
    <citation type="journal article" date="2020" name="Nature">
        <title>Giant virus diversity and host interactions through global metagenomics.</title>
        <authorList>
            <person name="Schulz F."/>
            <person name="Roux S."/>
            <person name="Paez-Espino D."/>
            <person name="Jungbluth S."/>
            <person name="Walsh D.A."/>
            <person name="Denef V.J."/>
            <person name="McMahon K.D."/>
            <person name="Konstantinidis K.T."/>
            <person name="Eloe-Fadrosh E.A."/>
            <person name="Kyrpides N.C."/>
            <person name="Woyke T."/>
        </authorList>
    </citation>
    <scope>NUCLEOTIDE SEQUENCE</scope>
    <source>
        <strain evidence="8">GVMAG-M-3300023174-92</strain>
    </source>
</reference>
<dbReference type="PROSITE" id="PS51562">
    <property type="entry name" value="RNA_CAP0_MT"/>
    <property type="match status" value="1"/>
</dbReference>
<dbReference type="SUPFAM" id="SSF56091">
    <property type="entry name" value="DNA ligase/mRNA capping enzyme, catalytic domain"/>
    <property type="match status" value="1"/>
</dbReference>